<dbReference type="GO" id="GO:0032259">
    <property type="term" value="P:methylation"/>
    <property type="evidence" value="ECO:0007669"/>
    <property type="project" value="UniProtKB-KW"/>
</dbReference>
<dbReference type="RefSeq" id="WP_052844812.1">
    <property type="nucleotide sequence ID" value="NZ_CP011542.1"/>
</dbReference>
<dbReference type="Gene3D" id="3.40.50.150">
    <property type="entry name" value="Vaccinia Virus protein VP39"/>
    <property type="match status" value="1"/>
</dbReference>
<dbReference type="CDD" id="cd02440">
    <property type="entry name" value="AdoMet_MTases"/>
    <property type="match status" value="1"/>
</dbReference>
<reference evidence="3" key="2">
    <citation type="submission" date="2015-05" db="EMBL/GenBank/DDBJ databases">
        <title>Complete genome sequence of Corynebacterium mustelae DSM 45274, isolated from various tissues of a male ferret with lethal sepsis.</title>
        <authorList>
            <person name="Ruckert C."/>
            <person name="Albersmeier A."/>
            <person name="Winkler A."/>
            <person name="Tauch A."/>
        </authorList>
    </citation>
    <scope>NUCLEOTIDE SEQUENCE [LARGE SCALE GENOMIC DNA]</scope>
    <source>
        <strain evidence="3">DSM 45274</strain>
    </source>
</reference>
<dbReference type="Pfam" id="PF13847">
    <property type="entry name" value="Methyltransf_31"/>
    <property type="match status" value="1"/>
</dbReference>
<reference evidence="2 3" key="1">
    <citation type="journal article" date="2015" name="Genome Announc.">
        <title>Complete Genome Sequence of the Type Strain Corynebacterium mustelae DSM 45274, Isolated from Various Tissues of a Male Ferret with Lethal Sepsis.</title>
        <authorList>
            <person name="Ruckert C."/>
            <person name="Eimer J."/>
            <person name="Winkler A."/>
            <person name="Tauch A."/>
        </authorList>
    </citation>
    <scope>NUCLEOTIDE SEQUENCE [LARGE SCALE GENOMIC DNA]</scope>
    <source>
        <strain evidence="2 3">DSM 45274</strain>
    </source>
</reference>
<dbReference type="GO" id="GO:0008168">
    <property type="term" value="F:methyltransferase activity"/>
    <property type="evidence" value="ECO:0007669"/>
    <property type="project" value="UniProtKB-KW"/>
</dbReference>
<protein>
    <submittedName>
        <fullName evidence="2">Methyltransferase domain</fullName>
    </submittedName>
</protein>
<evidence type="ECO:0000313" key="2">
    <source>
        <dbReference type="EMBL" id="AKK07205.1"/>
    </source>
</evidence>
<dbReference type="EMBL" id="CP011542">
    <property type="protein sequence ID" value="AKK07205.1"/>
    <property type="molecule type" value="Genomic_DNA"/>
</dbReference>
<dbReference type="OrthoDB" id="3825914at2"/>
<keyword evidence="2" id="KW-0489">Methyltransferase</keyword>
<organism evidence="2 3">
    <name type="scientific">Corynebacterium mustelae</name>
    <dbReference type="NCBI Taxonomy" id="571915"/>
    <lineage>
        <taxon>Bacteria</taxon>
        <taxon>Bacillati</taxon>
        <taxon>Actinomycetota</taxon>
        <taxon>Actinomycetes</taxon>
        <taxon>Mycobacteriales</taxon>
        <taxon>Corynebacteriaceae</taxon>
        <taxon>Corynebacterium</taxon>
    </lineage>
</organism>
<proteinExistence type="predicted"/>
<dbReference type="STRING" id="571915.CMUST_14560"/>
<dbReference type="PANTHER" id="PTHR43861">
    <property type="entry name" value="TRANS-ACONITATE 2-METHYLTRANSFERASE-RELATED"/>
    <property type="match status" value="1"/>
</dbReference>
<sequence>MNEFDQVNLAGVYEGKTLMNEVEIKVIPWDVGHHQEVVQKALVGCPKGKLLDVGCGTGENAEFASVEGFAVTAIDLSYDAIQMCKKRHEGSNVDYRQKNIFDINESWGEYFDVILDSAVYHTIPSGERSCYLEILSTYLHQGGRLLVITFADVPNGMPKKLAVSKEQLVENLTQAGFSDISVDLDFYCGVYSSIEELIKMYKLTINRNSVGESLLPVWVASARKA</sequence>
<dbReference type="InterPro" id="IPR029063">
    <property type="entry name" value="SAM-dependent_MTases_sf"/>
</dbReference>
<dbReference type="InterPro" id="IPR025714">
    <property type="entry name" value="Methyltranfer_dom"/>
</dbReference>
<name>A0A0G3H393_9CORY</name>
<dbReference type="Proteomes" id="UP000035199">
    <property type="component" value="Chromosome"/>
</dbReference>
<evidence type="ECO:0000259" key="1">
    <source>
        <dbReference type="Pfam" id="PF13847"/>
    </source>
</evidence>
<evidence type="ECO:0000313" key="3">
    <source>
        <dbReference type="Proteomes" id="UP000035199"/>
    </source>
</evidence>
<accession>A0A0G3H393</accession>
<keyword evidence="3" id="KW-1185">Reference proteome</keyword>
<feature type="domain" description="Methyltransferase" evidence="1">
    <location>
        <begin position="49"/>
        <end position="160"/>
    </location>
</feature>
<keyword evidence="2" id="KW-0808">Transferase</keyword>
<gene>
    <name evidence="2" type="ORF">CMUST_14560</name>
</gene>
<dbReference type="PATRIC" id="fig|571915.4.peg.3127"/>
<dbReference type="KEGG" id="cmv:CMUST_14560"/>
<dbReference type="SUPFAM" id="SSF53335">
    <property type="entry name" value="S-adenosyl-L-methionine-dependent methyltransferases"/>
    <property type="match status" value="1"/>
</dbReference>
<dbReference type="AlphaFoldDB" id="A0A0G3H393"/>